<feature type="transmembrane region" description="Helical" evidence="1">
    <location>
        <begin position="193"/>
        <end position="214"/>
    </location>
</feature>
<dbReference type="EMBL" id="CP002217">
    <property type="protein sequence ID" value="ADN58086.1"/>
    <property type="molecule type" value="Genomic_DNA"/>
</dbReference>
<keyword evidence="1" id="KW-0812">Transmembrane</keyword>
<accession>E1TBT8</accession>
<proteinExistence type="predicted"/>
<dbReference type="HOGENOM" id="CLU_082059_0_0_4"/>
<organism evidence="2">
    <name type="scientific">Burkholderia sp. (strain CCGE1003)</name>
    <dbReference type="NCBI Taxonomy" id="640512"/>
    <lineage>
        <taxon>Bacteria</taxon>
        <taxon>Pseudomonadati</taxon>
        <taxon>Pseudomonadota</taxon>
        <taxon>Betaproteobacteria</taxon>
        <taxon>Burkholderiales</taxon>
        <taxon>Burkholderiaceae</taxon>
        <taxon>Burkholderia</taxon>
    </lineage>
</organism>
<feature type="transmembrane region" description="Helical" evidence="1">
    <location>
        <begin position="77"/>
        <end position="97"/>
    </location>
</feature>
<feature type="transmembrane region" description="Helical" evidence="1">
    <location>
        <begin position="104"/>
        <end position="123"/>
    </location>
</feature>
<dbReference type="KEGG" id="bgf:BC1003_2127"/>
<evidence type="ECO:0000313" key="2">
    <source>
        <dbReference type="EMBL" id="ADN58086.1"/>
    </source>
</evidence>
<protein>
    <recommendedName>
        <fullName evidence="3">Transmembrane protein</fullName>
    </recommendedName>
</protein>
<dbReference type="NCBIfam" id="NF041646">
    <property type="entry name" value="VC0807_fam"/>
    <property type="match status" value="1"/>
</dbReference>
<dbReference type="eggNOG" id="ENOG5031SFK">
    <property type="taxonomic scope" value="Bacteria"/>
</dbReference>
<keyword evidence="1" id="KW-0472">Membrane</keyword>
<keyword evidence="1" id="KW-1133">Transmembrane helix</keyword>
<feature type="transmembrane region" description="Helical" evidence="1">
    <location>
        <begin position="135"/>
        <end position="159"/>
    </location>
</feature>
<dbReference type="AlphaFoldDB" id="E1TBT8"/>
<evidence type="ECO:0000256" key="1">
    <source>
        <dbReference type="SAM" id="Phobius"/>
    </source>
</evidence>
<name>E1TBT8_BURSG</name>
<reference evidence="2" key="1">
    <citation type="submission" date="2010-09" db="EMBL/GenBank/DDBJ databases">
        <title>Complete sequence of chromosome1 of Burkholderia sp. CCGE1003.</title>
        <authorList>
            <consortium name="US DOE Joint Genome Institute"/>
            <person name="Lucas S."/>
            <person name="Copeland A."/>
            <person name="Lapidus A."/>
            <person name="Cheng J.-F."/>
            <person name="Bruce D."/>
            <person name="Goodwin L."/>
            <person name="Pitluck S."/>
            <person name="Daligault H."/>
            <person name="Davenport K."/>
            <person name="Detter J.C."/>
            <person name="Han C."/>
            <person name="Tapia R."/>
            <person name="Land M."/>
            <person name="Hauser L."/>
            <person name="Jeffries C."/>
            <person name="Kyrpides N."/>
            <person name="Ivanova N."/>
            <person name="Ovchinnikova G."/>
            <person name="Martinez-Romero E."/>
            <person name="Rogel M.A."/>
            <person name="Auchtung J."/>
            <person name="Tiedje J.M."/>
            <person name="Woyke T."/>
        </authorList>
    </citation>
    <scope>NUCLEOTIDE SEQUENCE</scope>
    <source>
        <strain evidence="2">CCGE1003</strain>
    </source>
</reference>
<dbReference type="STRING" id="640512.BC1003_2127"/>
<sequence>MDHVSCLVHTLLHRAAARAPDAGQSCIEAGVLPVDNAGNLSRDIYRMKHPFRYLSALGINVLLPWLAYRLALPHWGYLQALAASALPPLAWMAYDYIRLRHFDALSALALVSITLSLGLTLLGRAPLEHAVETPMISGSIGIVFLLSLALPRPLVFYLARSRVTRKNPEAAAEFEQHWRKRPGLVAMIRRMTVVWGVALVAENGLRCWIVWTWTGKPEPATVSATVGYVVYGALTLWTVWTRHRFLKRVGNAADALSKSERP</sequence>
<gene>
    <name evidence="2" type="ordered locus">BC1003_2127</name>
</gene>
<feature type="transmembrane region" description="Helical" evidence="1">
    <location>
        <begin position="220"/>
        <end position="240"/>
    </location>
</feature>
<evidence type="ECO:0008006" key="3">
    <source>
        <dbReference type="Google" id="ProtNLM"/>
    </source>
</evidence>
<feature type="transmembrane region" description="Helical" evidence="1">
    <location>
        <begin position="51"/>
        <end position="71"/>
    </location>
</feature>